<protein>
    <submittedName>
        <fullName evidence="1">Uncharacterized protein</fullName>
    </submittedName>
</protein>
<sequence length="524" mass="60726">MNIPIANPPKPTKSEQQLHFLLNELTQSTDMFLNANGLPKFGLLKNRLNTRYVVYENNISFLDDTDFFDKLTSYGFNYLKTIFTNTTIKKAISILKGDPNHWYPDNLNDNLPIRISRDLFGNITYFNHPSYGTNLSSNLVSNAYIYNSNSALWDDNPTPYKLTSLPQELNEKYVPSINNLLTLLRKLPFSENDTTILLSWLINTVISENNILLELVGTNEINIEETQKIIKNLIDPSISPLKDFPRKPDEINQDALEEYLLSYQNIEQLNPKQEARIYEILSVSGSLTQFGKSKQNKFSISRPILISANESQIRSQRLRNKTVTLEVLHTKVDKLTEHEKQPFNSAHNELIEISSFIHRALDRYSPLPKPTLSDNSFPQLEKFIQIGLTLDKLYPQPTSFYESFKKWSIESQFHHLEDNDSAFLLYKWSKNNLNQSKSYSLKDWKNELEELAKEIDIDWINKSERKIGSEFKQAQPVLSKLGIKCESEGKTSRFVKWTVNTPETLLNQPPYKFEFKQGYEQSIV</sequence>
<proteinExistence type="predicted"/>
<dbReference type="KEGG" id="htr:EPV75_02445"/>
<dbReference type="RefSeq" id="WP_128384332.1">
    <property type="nucleotide sequence ID" value="NZ_CP035033.1"/>
</dbReference>
<gene>
    <name evidence="1" type="ORF">EPV75_02445</name>
</gene>
<accession>A0A451G532</accession>
<dbReference type="AlphaFoldDB" id="A0A451G532"/>
<evidence type="ECO:0000313" key="2">
    <source>
        <dbReference type="Proteomes" id="UP000285478"/>
    </source>
</evidence>
<organism evidence="1 2">
    <name type="scientific">Hydrogenovibrio thermophilus</name>
    <dbReference type="NCBI Taxonomy" id="265883"/>
    <lineage>
        <taxon>Bacteria</taxon>
        <taxon>Pseudomonadati</taxon>
        <taxon>Pseudomonadota</taxon>
        <taxon>Gammaproteobacteria</taxon>
        <taxon>Thiotrichales</taxon>
        <taxon>Piscirickettsiaceae</taxon>
        <taxon>Hydrogenovibrio</taxon>
    </lineage>
</organism>
<name>A0A451G532_9GAMM</name>
<dbReference type="EMBL" id="CP035033">
    <property type="protein sequence ID" value="QAB14604.1"/>
    <property type="molecule type" value="Genomic_DNA"/>
</dbReference>
<evidence type="ECO:0000313" key="1">
    <source>
        <dbReference type="EMBL" id="QAB14604.1"/>
    </source>
</evidence>
<dbReference type="Proteomes" id="UP000285478">
    <property type="component" value="Chromosome"/>
</dbReference>
<keyword evidence="2" id="KW-1185">Reference proteome</keyword>
<reference evidence="1 2" key="1">
    <citation type="journal article" date="2018" name="Environ. Microbiol.">
        <title>Genomes of ubiquitous marine and hypersaline Hydrogenovibrio, Thiomicrorhabdus and Thiomicrospira spp. encode a diversity of mechanisms to sustain chemolithoautotrophy in heterogeneous environments.</title>
        <authorList>
            <person name="Scott K.M."/>
            <person name="Williams J."/>
            <person name="Porter C.M.B."/>
            <person name="Russel S."/>
            <person name="Harmer T.L."/>
            <person name="Paul J.H."/>
            <person name="Antonen K.M."/>
            <person name="Bridges M.K."/>
            <person name="Camper G.J."/>
            <person name="Campla C.K."/>
            <person name="Casella L.G."/>
            <person name="Chase E."/>
            <person name="Conrad J.W."/>
            <person name="Cruz M.C."/>
            <person name="Dunlap D.S."/>
            <person name="Duran L."/>
            <person name="Fahsbender E.M."/>
            <person name="Goldsmith D.B."/>
            <person name="Keeley R.F."/>
            <person name="Kondoff M.R."/>
            <person name="Kussy B.I."/>
            <person name="Lane M.K."/>
            <person name="Lawler S."/>
            <person name="Leigh B.A."/>
            <person name="Lewis C."/>
            <person name="Lostal L.M."/>
            <person name="Marking D."/>
            <person name="Mancera P.A."/>
            <person name="McClenthan E.C."/>
            <person name="McIntyre E.A."/>
            <person name="Mine J.A."/>
            <person name="Modi S."/>
            <person name="Moore B.D."/>
            <person name="Morgan W.A."/>
            <person name="Nelson K.M."/>
            <person name="Nguyen K.N."/>
            <person name="Ogburn N."/>
            <person name="Parrino D.G."/>
            <person name="Pedapudi A.D."/>
            <person name="Pelham R.P."/>
            <person name="Preece A.M."/>
            <person name="Rampersad E.A."/>
            <person name="Richardson J.C."/>
            <person name="Rodgers C.M."/>
            <person name="Schaffer B.L."/>
            <person name="Sheridan N.E."/>
            <person name="Solone M.R."/>
            <person name="Staley Z.R."/>
            <person name="Tabuchi M."/>
            <person name="Waide R.J."/>
            <person name="Wanjugi P.W."/>
            <person name="Young S."/>
            <person name="Clum A."/>
            <person name="Daum C."/>
            <person name="Huntemann M."/>
            <person name="Ivanova N."/>
            <person name="Kyrpides N."/>
            <person name="Mikhailova N."/>
            <person name="Palaniappan K."/>
            <person name="Pillay M."/>
            <person name="Reddy T.B.K."/>
            <person name="Shapiro N."/>
            <person name="Stamatis D."/>
            <person name="Varghese N."/>
            <person name="Woyke T."/>
            <person name="Boden R."/>
            <person name="Freyermuth S.K."/>
            <person name="Kerfeld C.A."/>
        </authorList>
    </citation>
    <scope>NUCLEOTIDE SEQUENCE [LARGE SCALE GENOMIC DNA]</scope>
    <source>
        <strain evidence="1 2">JR-2</strain>
    </source>
</reference>